<dbReference type="KEGG" id="nou:Natoc_0136"/>
<proteinExistence type="predicted"/>
<protein>
    <submittedName>
        <fullName evidence="2">Uncharacterized protein</fullName>
    </submittedName>
</protein>
<keyword evidence="3" id="KW-1185">Reference proteome</keyword>
<feature type="transmembrane region" description="Helical" evidence="1">
    <location>
        <begin position="12"/>
        <end position="33"/>
    </location>
</feature>
<dbReference type="RefSeq" id="WP_015319474.1">
    <property type="nucleotide sequence ID" value="NC_019974.1"/>
</dbReference>
<dbReference type="STRING" id="694430.Natoc_0136"/>
<keyword evidence="1" id="KW-0472">Membrane</keyword>
<evidence type="ECO:0000313" key="3">
    <source>
        <dbReference type="Proteomes" id="UP000010878"/>
    </source>
</evidence>
<feature type="transmembrane region" description="Helical" evidence="1">
    <location>
        <begin position="39"/>
        <end position="61"/>
    </location>
</feature>
<name>L0JTE6_9EURY</name>
<reference evidence="2 3" key="1">
    <citation type="submission" date="2012-11" db="EMBL/GenBank/DDBJ databases">
        <title>FINISHED of Natronococcus occultus SP4, DSM 3396.</title>
        <authorList>
            <consortium name="DOE Joint Genome Institute"/>
            <person name="Eisen J."/>
            <person name="Huntemann M."/>
            <person name="Wei C.-L."/>
            <person name="Han J."/>
            <person name="Detter J.C."/>
            <person name="Han C."/>
            <person name="Tapia R."/>
            <person name="Chen A."/>
            <person name="Kyrpides N."/>
            <person name="Mavromatis K."/>
            <person name="Markowitz V."/>
            <person name="Szeto E."/>
            <person name="Ivanova N."/>
            <person name="Mikhailova N."/>
            <person name="Ovchinnikova G."/>
            <person name="Pagani I."/>
            <person name="Pati A."/>
            <person name="Goodwin L."/>
            <person name="Nordberg H.P."/>
            <person name="Cantor M.N."/>
            <person name="Hua S.X."/>
            <person name="Woyke T."/>
            <person name="Eisen J."/>
            <person name="Klenk H.-P."/>
            <person name="Klenk H.-P."/>
        </authorList>
    </citation>
    <scope>NUCLEOTIDE SEQUENCE [LARGE SCALE GENOMIC DNA]</scope>
    <source>
        <strain evidence="2 3">SP4</strain>
    </source>
</reference>
<accession>L0JTE6</accession>
<dbReference type="OrthoDB" id="191535at2157"/>
<sequence length="65" mass="6829">MIARQLITALRLAAVVLVVTGFVGWTTGNRVAFSLESPFTIAFLAGVGCAIVSIYLGVFLANRGD</sequence>
<dbReference type="EMBL" id="CP003929">
    <property type="protein sequence ID" value="AGB36016.1"/>
    <property type="molecule type" value="Genomic_DNA"/>
</dbReference>
<evidence type="ECO:0000256" key="1">
    <source>
        <dbReference type="SAM" id="Phobius"/>
    </source>
</evidence>
<keyword evidence="1" id="KW-1133">Transmembrane helix</keyword>
<gene>
    <name evidence="2" type="ORF">Natoc_0136</name>
</gene>
<dbReference type="Proteomes" id="UP000010878">
    <property type="component" value="Chromosome"/>
</dbReference>
<dbReference type="HOGENOM" id="CLU_195002_0_0_2"/>
<organism evidence="2 3">
    <name type="scientific">Natronococcus occultus SP4</name>
    <dbReference type="NCBI Taxonomy" id="694430"/>
    <lineage>
        <taxon>Archaea</taxon>
        <taxon>Methanobacteriati</taxon>
        <taxon>Methanobacteriota</taxon>
        <taxon>Stenosarchaea group</taxon>
        <taxon>Halobacteria</taxon>
        <taxon>Halobacteriales</taxon>
        <taxon>Natrialbaceae</taxon>
        <taxon>Natronococcus</taxon>
    </lineage>
</organism>
<keyword evidence="1" id="KW-0812">Transmembrane</keyword>
<dbReference type="GeneID" id="14405164"/>
<evidence type="ECO:0000313" key="2">
    <source>
        <dbReference type="EMBL" id="AGB36016.1"/>
    </source>
</evidence>
<dbReference type="AlphaFoldDB" id="L0JTE6"/>
<dbReference type="eggNOG" id="arCOG10711">
    <property type="taxonomic scope" value="Archaea"/>
</dbReference>